<sequence>MNHLLAICMVCSISAVAHPVQLSDSDVLAATGVNVPLTVERVSLPRNSGRDSRDVLLTPREVGTYPVLVFHHGTMLLAGDYIELLTNVAKAGVVVLAPQLYSPLALVTTSVQKEQERAMESQRWAAVKLQDYLPKGVRADLSHGVIVAGHSRGGLIALLTAQERSPDEDPPVRGVIFLDPVDTKSEPRYFYTRKPALVFGTDDEKCAPKGLNHVKFFQQCHADSAWHVVAHKVAHMDLLNSQLGWLSSICASVCKTGVNSREYVRDFLGGLLVSFVRDLHSGIRHDSSHLTRFLSATPATLGVVVENRTNV</sequence>
<dbReference type="GO" id="GO:0015996">
    <property type="term" value="P:chlorophyll catabolic process"/>
    <property type="evidence" value="ECO:0007669"/>
    <property type="project" value="UniProtKB-UniPathway"/>
</dbReference>
<keyword evidence="1" id="KW-0732">Signal</keyword>
<feature type="signal peptide" evidence="1">
    <location>
        <begin position="1"/>
        <end position="17"/>
    </location>
</feature>
<dbReference type="UniPathway" id="UPA00674"/>
<dbReference type="PANTHER" id="PTHR33428">
    <property type="entry name" value="CHLOROPHYLLASE-2, CHLOROPLASTIC"/>
    <property type="match status" value="1"/>
</dbReference>
<name>A0A7S0N118_9CHLO</name>
<dbReference type="EMBL" id="HBFA01007985">
    <property type="protein sequence ID" value="CAD8655865.1"/>
    <property type="molecule type" value="Transcribed_RNA"/>
</dbReference>
<evidence type="ECO:0000256" key="1">
    <source>
        <dbReference type="SAM" id="SignalP"/>
    </source>
</evidence>
<gene>
    <name evidence="2" type="ORF">POBO1169_LOCUS4149</name>
</gene>
<dbReference type="Pfam" id="PF07224">
    <property type="entry name" value="Chlorophyllase"/>
    <property type="match status" value="1"/>
</dbReference>
<dbReference type="PANTHER" id="PTHR33428:SF2">
    <property type="entry name" value="CHLOROPHYLLASE-2"/>
    <property type="match status" value="1"/>
</dbReference>
<evidence type="ECO:0000313" key="2">
    <source>
        <dbReference type="EMBL" id="CAD8655865.1"/>
    </source>
</evidence>
<dbReference type="Gene3D" id="3.40.50.1820">
    <property type="entry name" value="alpha/beta hydrolase"/>
    <property type="match status" value="1"/>
</dbReference>
<dbReference type="AlphaFoldDB" id="A0A7S0N118"/>
<dbReference type="InterPro" id="IPR017395">
    <property type="entry name" value="Chlorophyllase-like"/>
</dbReference>
<dbReference type="SUPFAM" id="SSF53474">
    <property type="entry name" value="alpha/beta-Hydrolases"/>
    <property type="match status" value="1"/>
</dbReference>
<reference evidence="2" key="1">
    <citation type="submission" date="2021-01" db="EMBL/GenBank/DDBJ databases">
        <authorList>
            <person name="Corre E."/>
            <person name="Pelletier E."/>
            <person name="Niang G."/>
            <person name="Scheremetjew M."/>
            <person name="Finn R."/>
            <person name="Kale V."/>
            <person name="Holt S."/>
            <person name="Cochrane G."/>
            <person name="Meng A."/>
            <person name="Brown T."/>
            <person name="Cohen L."/>
        </authorList>
    </citation>
    <scope>NUCLEOTIDE SEQUENCE</scope>
    <source>
        <strain evidence="2">CCMP722</strain>
    </source>
</reference>
<dbReference type="GO" id="GO:0047746">
    <property type="term" value="F:chlorophyllase activity"/>
    <property type="evidence" value="ECO:0007669"/>
    <property type="project" value="TreeGrafter"/>
</dbReference>
<accession>A0A7S0N118</accession>
<feature type="chain" id="PRO_5031570255" description="Chlorophyllase" evidence="1">
    <location>
        <begin position="18"/>
        <end position="311"/>
    </location>
</feature>
<organism evidence="2">
    <name type="scientific">Pyramimonas obovata</name>
    <dbReference type="NCBI Taxonomy" id="1411642"/>
    <lineage>
        <taxon>Eukaryota</taxon>
        <taxon>Viridiplantae</taxon>
        <taxon>Chlorophyta</taxon>
        <taxon>Pyramimonadophyceae</taxon>
        <taxon>Pyramimonadales</taxon>
        <taxon>Pyramimonadaceae</taxon>
        <taxon>Pyramimonas</taxon>
        <taxon>Pyramimonas incertae sedis</taxon>
    </lineage>
</organism>
<protein>
    <recommendedName>
        <fullName evidence="3">Chlorophyllase</fullName>
    </recommendedName>
</protein>
<dbReference type="InterPro" id="IPR029058">
    <property type="entry name" value="AB_hydrolase_fold"/>
</dbReference>
<proteinExistence type="predicted"/>
<evidence type="ECO:0008006" key="3">
    <source>
        <dbReference type="Google" id="ProtNLM"/>
    </source>
</evidence>